<organism evidence="1 2">
    <name type="scientific">Carpediemonas membranifera</name>
    <dbReference type="NCBI Taxonomy" id="201153"/>
    <lineage>
        <taxon>Eukaryota</taxon>
        <taxon>Metamonada</taxon>
        <taxon>Carpediemonas-like organisms</taxon>
        <taxon>Carpediemonas</taxon>
    </lineage>
</organism>
<evidence type="ECO:0000313" key="2">
    <source>
        <dbReference type="Proteomes" id="UP000717585"/>
    </source>
</evidence>
<keyword evidence="2" id="KW-1185">Reference proteome</keyword>
<dbReference type="EMBL" id="JAHDYR010000005">
    <property type="protein sequence ID" value="KAG9396755.1"/>
    <property type="molecule type" value="Genomic_DNA"/>
</dbReference>
<dbReference type="AlphaFoldDB" id="A0A8J6B0L9"/>
<protein>
    <submittedName>
        <fullName evidence="1">Uncharacterized protein</fullName>
    </submittedName>
</protein>
<accession>A0A8J6B0L9</accession>
<gene>
    <name evidence="1" type="ORF">J8273_1773</name>
</gene>
<dbReference type="Proteomes" id="UP000717585">
    <property type="component" value="Unassembled WGS sequence"/>
</dbReference>
<name>A0A8J6B0L9_9EUKA</name>
<proteinExistence type="predicted"/>
<comment type="caution">
    <text evidence="1">The sequence shown here is derived from an EMBL/GenBank/DDBJ whole genome shotgun (WGS) entry which is preliminary data.</text>
</comment>
<reference evidence="1" key="1">
    <citation type="submission" date="2021-05" db="EMBL/GenBank/DDBJ databases">
        <title>A free-living protist that lacks canonical eukaryotic 1 DNA replication and segregation systems.</title>
        <authorList>
            <person name="Salas-Leiva D.E."/>
            <person name="Tromer E.C."/>
            <person name="Curtis B.A."/>
            <person name="Jerlstrom-Hultqvist J."/>
            <person name="Kolisko M."/>
            <person name="Yi Z."/>
            <person name="Salas-Leiva J.S."/>
            <person name="Gallot-Lavallee L."/>
            <person name="Kops G.J.P.L."/>
            <person name="Archibald J.M."/>
            <person name="Simpson A.G.B."/>
            <person name="Roger A.J."/>
        </authorList>
    </citation>
    <scope>NUCLEOTIDE SEQUENCE</scope>
    <source>
        <strain evidence="1">BICM</strain>
    </source>
</reference>
<evidence type="ECO:0000313" key="1">
    <source>
        <dbReference type="EMBL" id="KAG9396755.1"/>
    </source>
</evidence>
<sequence>MRAVPADLEGLRGILRLCTCGGRVVWRLEDAWHNQGSITGLWRSPRYGESSVQGSGMVNGALCWQIGRAMWRSNAFQHFDMSRIKGIC</sequence>